<dbReference type="Proteomes" id="UP000193642">
    <property type="component" value="Unassembled WGS sequence"/>
</dbReference>
<dbReference type="OrthoDB" id="756370at2759"/>
<evidence type="ECO:0000313" key="7">
    <source>
        <dbReference type="Proteomes" id="UP000193642"/>
    </source>
</evidence>
<evidence type="ECO:0000313" key="6">
    <source>
        <dbReference type="EMBL" id="ORY51829.1"/>
    </source>
</evidence>
<comment type="similarity">
    <text evidence="1">Belongs to the WD repeat IPI3/WDR18 family.</text>
</comment>
<organism evidence="6 7">
    <name type="scientific">Rhizoclosmatium globosum</name>
    <dbReference type="NCBI Taxonomy" id="329046"/>
    <lineage>
        <taxon>Eukaryota</taxon>
        <taxon>Fungi</taxon>
        <taxon>Fungi incertae sedis</taxon>
        <taxon>Chytridiomycota</taxon>
        <taxon>Chytridiomycota incertae sedis</taxon>
        <taxon>Chytridiomycetes</taxon>
        <taxon>Chytridiales</taxon>
        <taxon>Chytriomycetaceae</taxon>
        <taxon>Rhizoclosmatium</taxon>
    </lineage>
</organism>
<name>A0A1Y2CXR4_9FUNG</name>
<comment type="caution">
    <text evidence="6">The sequence shown here is derived from an EMBL/GenBank/DDBJ whole genome shotgun (WGS) entry which is preliminary data.</text>
</comment>
<evidence type="ECO:0000256" key="2">
    <source>
        <dbReference type="ARBA" id="ARBA00022574"/>
    </source>
</evidence>
<feature type="coiled-coil region" evidence="5">
    <location>
        <begin position="471"/>
        <end position="505"/>
    </location>
</feature>
<dbReference type="GO" id="GO:0006364">
    <property type="term" value="P:rRNA processing"/>
    <property type="evidence" value="ECO:0007669"/>
    <property type="project" value="TreeGrafter"/>
</dbReference>
<dbReference type="InterPro" id="IPR001680">
    <property type="entry name" value="WD40_rpt"/>
</dbReference>
<evidence type="ECO:0000256" key="4">
    <source>
        <dbReference type="PROSITE-ProRule" id="PRU00221"/>
    </source>
</evidence>
<dbReference type="PANTHER" id="PTHR18763">
    <property type="entry name" value="WD-REPEAT PROTEIN 18"/>
    <property type="match status" value="1"/>
</dbReference>
<accession>A0A1Y2CXR4</accession>
<evidence type="ECO:0000256" key="5">
    <source>
        <dbReference type="SAM" id="Coils"/>
    </source>
</evidence>
<keyword evidence="2 4" id="KW-0853">WD repeat</keyword>
<protein>
    <submittedName>
        <fullName evidence="6">WD40 repeat-like protein</fullName>
    </submittedName>
</protein>
<evidence type="ECO:0000256" key="3">
    <source>
        <dbReference type="ARBA" id="ARBA00022737"/>
    </source>
</evidence>
<keyword evidence="3" id="KW-0677">Repeat</keyword>
<dbReference type="InterPro" id="IPR015943">
    <property type="entry name" value="WD40/YVTN_repeat-like_dom_sf"/>
</dbReference>
<dbReference type="GO" id="GO:0006261">
    <property type="term" value="P:DNA-templated DNA replication"/>
    <property type="evidence" value="ECO:0007669"/>
    <property type="project" value="TreeGrafter"/>
</dbReference>
<dbReference type="STRING" id="329046.A0A1Y2CXR4"/>
<dbReference type="InterPro" id="IPR036322">
    <property type="entry name" value="WD40_repeat_dom_sf"/>
</dbReference>
<dbReference type="PANTHER" id="PTHR18763:SF0">
    <property type="entry name" value="WD REPEAT-CONTAINING PROTEIN 18"/>
    <property type="match status" value="1"/>
</dbReference>
<feature type="repeat" description="WD" evidence="4">
    <location>
        <begin position="137"/>
        <end position="168"/>
    </location>
</feature>
<gene>
    <name evidence="6" type="ORF">BCR33DRAFT_780002</name>
</gene>
<dbReference type="Gene3D" id="2.130.10.10">
    <property type="entry name" value="YVTN repeat-like/Quinoprotein amine dehydrogenase"/>
    <property type="match status" value="2"/>
</dbReference>
<keyword evidence="5" id="KW-0175">Coiled coil</keyword>
<dbReference type="PROSITE" id="PS50082">
    <property type="entry name" value="WD_REPEATS_2"/>
    <property type="match status" value="3"/>
</dbReference>
<dbReference type="GO" id="GO:0120330">
    <property type="term" value="C:rixosome complex"/>
    <property type="evidence" value="ECO:0007669"/>
    <property type="project" value="TreeGrafter"/>
</dbReference>
<dbReference type="EMBL" id="MCGO01000004">
    <property type="protein sequence ID" value="ORY51829.1"/>
    <property type="molecule type" value="Genomic_DNA"/>
</dbReference>
<sequence length="526" mass="55833">MAHQQQQFLVSWGGGETAVTVHHGSKSDGAATTGASMFRGAGGGGGAVVASKTTALSSSTNTLAAGARVGVFLAHPIKNQVLVWAWAKESSPAAKMSVPEQITALALSHNGKWIVGGGVSGRVYMWELATGHMIAMYDAHFKPIKVVAFSVDDSAFVTAGDDAFAHVWLVARVTNAVDPSAASQSFATMTGHSLPITDASFSPTALFNKSNVFTASLDRCVKVWDSTTGTNLITVLFPRGLTCLAVDPLEMIIYAGAQDGIVYSSKLYKGGEGEDEAVAGLSEGDMITVNDGGDRVFKGHKGPITSIALSFDAKVLMSGSEDGSAIVWDAPTRQQLRTHHMSPATAAMAAKPGSGPIPPVMRVQGILRPRQDLLSVASGAAAAKDVAAGSFAVWKRFPGNRVEERGAFDLAVSGGGQAFGGHALEEWDDLDLSLPPFDAENLTDHPCGYNPLLDSAEEVSTRYAKLQQFLTDEKQSELDELRAQVEKLTEHNKALRAINDELYEASSRNVVEYLRDRKRVKEALDQ</sequence>
<feature type="repeat" description="WD" evidence="4">
    <location>
        <begin position="297"/>
        <end position="338"/>
    </location>
</feature>
<feature type="repeat" description="WD" evidence="4">
    <location>
        <begin position="189"/>
        <end position="234"/>
    </location>
</feature>
<dbReference type="Pfam" id="PF00400">
    <property type="entry name" value="WD40"/>
    <property type="match status" value="4"/>
</dbReference>
<reference evidence="6 7" key="1">
    <citation type="submission" date="2016-07" db="EMBL/GenBank/DDBJ databases">
        <title>Pervasive Adenine N6-methylation of Active Genes in Fungi.</title>
        <authorList>
            <consortium name="DOE Joint Genome Institute"/>
            <person name="Mondo S.J."/>
            <person name="Dannebaum R.O."/>
            <person name="Kuo R.C."/>
            <person name="Labutti K."/>
            <person name="Haridas S."/>
            <person name="Kuo A."/>
            <person name="Salamov A."/>
            <person name="Ahrendt S.R."/>
            <person name="Lipzen A."/>
            <person name="Sullivan W."/>
            <person name="Andreopoulos W.B."/>
            <person name="Clum A."/>
            <person name="Lindquist E."/>
            <person name="Daum C."/>
            <person name="Ramamoorthy G.K."/>
            <person name="Gryganskyi A."/>
            <person name="Culley D."/>
            <person name="Magnuson J.K."/>
            <person name="James T.Y."/>
            <person name="O'Malley M.A."/>
            <person name="Stajich J.E."/>
            <person name="Spatafora J.W."/>
            <person name="Visel A."/>
            <person name="Grigoriev I.V."/>
        </authorList>
    </citation>
    <scope>NUCLEOTIDE SEQUENCE [LARGE SCALE GENOMIC DNA]</scope>
    <source>
        <strain evidence="6 7">JEL800</strain>
    </source>
</reference>
<dbReference type="SMART" id="SM00320">
    <property type="entry name" value="WD40"/>
    <property type="match status" value="5"/>
</dbReference>
<dbReference type="AlphaFoldDB" id="A0A1Y2CXR4"/>
<dbReference type="GO" id="GO:0005656">
    <property type="term" value="C:nuclear pre-replicative complex"/>
    <property type="evidence" value="ECO:0007669"/>
    <property type="project" value="TreeGrafter"/>
</dbReference>
<dbReference type="PROSITE" id="PS50294">
    <property type="entry name" value="WD_REPEATS_REGION"/>
    <property type="match status" value="2"/>
</dbReference>
<proteinExistence type="inferred from homology"/>
<evidence type="ECO:0000256" key="1">
    <source>
        <dbReference type="ARBA" id="ARBA00010143"/>
    </source>
</evidence>
<dbReference type="SUPFAM" id="SSF50978">
    <property type="entry name" value="WD40 repeat-like"/>
    <property type="match status" value="1"/>
</dbReference>
<keyword evidence="7" id="KW-1185">Reference proteome</keyword>
<dbReference type="InterPro" id="IPR045227">
    <property type="entry name" value="WDR18/Ipi3/RID3"/>
</dbReference>